<dbReference type="Proteomes" id="UP000095787">
    <property type="component" value="Unassembled WGS sequence"/>
</dbReference>
<dbReference type="GO" id="GO:0045227">
    <property type="term" value="P:capsule polysaccharide biosynthetic process"/>
    <property type="evidence" value="ECO:0007669"/>
    <property type="project" value="UniProtKB-UniPathway"/>
</dbReference>
<comment type="catalytic activity">
    <reaction evidence="5">
        <text>O-phospho-L-tyrosyl-[protein] + H2O = L-tyrosyl-[protein] + phosphate</text>
        <dbReference type="Rhea" id="RHEA:10684"/>
        <dbReference type="Rhea" id="RHEA-COMP:10136"/>
        <dbReference type="Rhea" id="RHEA-COMP:20101"/>
        <dbReference type="ChEBI" id="CHEBI:15377"/>
        <dbReference type="ChEBI" id="CHEBI:43474"/>
        <dbReference type="ChEBI" id="CHEBI:46858"/>
        <dbReference type="ChEBI" id="CHEBI:61978"/>
        <dbReference type="EC" id="3.1.3.48"/>
    </reaction>
</comment>
<dbReference type="GeneID" id="97330051"/>
<dbReference type="GO" id="GO:0030145">
    <property type="term" value="F:manganese ion binding"/>
    <property type="evidence" value="ECO:0007669"/>
    <property type="project" value="InterPro"/>
</dbReference>
<evidence type="ECO:0000313" key="7">
    <source>
        <dbReference type="EMBL" id="RYS79202.1"/>
    </source>
</evidence>
<dbReference type="PIRSF" id="PIRSF016557">
    <property type="entry name" value="Caps_synth_CpsB"/>
    <property type="match status" value="1"/>
</dbReference>
<keyword evidence="4" id="KW-0904">Protein phosphatase</keyword>
<evidence type="ECO:0000256" key="4">
    <source>
        <dbReference type="ARBA" id="ARBA00022912"/>
    </source>
</evidence>
<dbReference type="PANTHER" id="PTHR39181:SF1">
    <property type="entry name" value="TYROSINE-PROTEIN PHOSPHATASE YWQE"/>
    <property type="match status" value="1"/>
</dbReference>
<comment type="similarity">
    <text evidence="1">Belongs to the metallo-dependent hydrolases superfamily. CpsB/CapC family.</text>
</comment>
<dbReference type="EMBL" id="CYZO01000011">
    <property type="protein sequence ID" value="CUN88969.1"/>
    <property type="molecule type" value="Genomic_DNA"/>
</dbReference>
<reference evidence="6 8" key="1">
    <citation type="submission" date="2015-09" db="EMBL/GenBank/DDBJ databases">
        <authorList>
            <consortium name="Pathogen Informatics"/>
        </authorList>
    </citation>
    <scope>NUCLEOTIDE SEQUENCE [LARGE SCALE GENOMIC DNA]</scope>
    <source>
        <strain evidence="6 8">2789STDY5834841</strain>
    </source>
</reference>
<dbReference type="Gene3D" id="3.20.20.140">
    <property type="entry name" value="Metal-dependent hydrolases"/>
    <property type="match status" value="1"/>
</dbReference>
<dbReference type="Proteomes" id="UP000292665">
    <property type="component" value="Unassembled WGS sequence"/>
</dbReference>
<evidence type="ECO:0000256" key="2">
    <source>
        <dbReference type="ARBA" id="ARBA00013064"/>
    </source>
</evidence>
<evidence type="ECO:0000256" key="1">
    <source>
        <dbReference type="ARBA" id="ARBA00005750"/>
    </source>
</evidence>
<dbReference type="SUPFAM" id="SSF51556">
    <property type="entry name" value="Metallo-dependent hydrolases"/>
    <property type="match status" value="1"/>
</dbReference>
<protein>
    <recommendedName>
        <fullName evidence="2">protein-tyrosine-phosphatase</fullName>
        <ecNumber evidence="2">3.1.3.48</ecNumber>
    </recommendedName>
</protein>
<dbReference type="EMBL" id="RCYR01000016">
    <property type="protein sequence ID" value="RYS79202.1"/>
    <property type="molecule type" value="Genomic_DNA"/>
</dbReference>
<dbReference type="Pfam" id="PF19567">
    <property type="entry name" value="CpsB_CapC"/>
    <property type="match status" value="1"/>
</dbReference>
<dbReference type="PANTHER" id="PTHR39181">
    <property type="entry name" value="TYROSINE-PROTEIN PHOSPHATASE YWQE"/>
    <property type="match status" value="1"/>
</dbReference>
<dbReference type="InterPro" id="IPR016667">
    <property type="entry name" value="Caps_polysacc_synth_CpsB/CapC"/>
</dbReference>
<evidence type="ECO:0000313" key="8">
    <source>
        <dbReference type="Proteomes" id="UP000095787"/>
    </source>
</evidence>
<dbReference type="UniPathway" id="UPA00934"/>
<dbReference type="GO" id="GO:0004725">
    <property type="term" value="F:protein tyrosine phosphatase activity"/>
    <property type="evidence" value="ECO:0007669"/>
    <property type="project" value="UniProtKB-EC"/>
</dbReference>
<reference evidence="7 9" key="2">
    <citation type="journal article" date="2019" name="Science, e1252229">
        <title>Invertible promoters mediate bacterial phase variation, antibiotic resistance, and host adaptation in the gut.</title>
        <authorList>
            <person name="Jiang X."/>
            <person name="Hall A.B."/>
            <person name="Arthur T.D."/>
            <person name="Plichta D.R."/>
            <person name="Covington C.T."/>
            <person name="Poyet M."/>
            <person name="Crothers J."/>
            <person name="Moses P.L."/>
            <person name="Tolonen A.C."/>
            <person name="Vlamakis H."/>
            <person name="Alm E.J."/>
            <person name="Xavier R.J."/>
        </authorList>
    </citation>
    <scope>NUCLEOTIDE SEQUENCE [LARGE SCALE GENOMIC DNA]</scope>
    <source>
        <strain evidence="9">aa_0143</strain>
        <strain evidence="7">Aa_0143</strain>
    </source>
</reference>
<proteinExistence type="inferred from homology"/>
<dbReference type="AlphaFoldDB" id="A0A174AM18"/>
<evidence type="ECO:0000313" key="6">
    <source>
        <dbReference type="EMBL" id="CUN88969.1"/>
    </source>
</evidence>
<sequence>MAKIIDTHSHILPGIDDGAGSWKEALCMLKTAQAQGIRRVIATPHWGGPFGYTDPVQIRELCFTLQEKARRHNISVKIYQGQEVMYTEEAADRIANGEILTLADSRYVLAEFYQGIGYSGIFRAVQRFTQSGYSPIIAHAERYEALKDIGRLEELRKQGAYIQLNFRAIGGKWHDFTTRWCRKALKEGFVHFVGTDMHNMRTRKPETESAVVWMEKHLEPDYVKKLFLKNPEKILRNERL</sequence>
<accession>A0A174AM18</accession>
<dbReference type="InterPro" id="IPR032466">
    <property type="entry name" value="Metal_Hydrolase"/>
</dbReference>
<gene>
    <name evidence="6" type="primary">cpsB</name>
    <name evidence="7" type="ORF">EAI93_08970</name>
    <name evidence="6" type="ORF">ERS852456_01066</name>
</gene>
<evidence type="ECO:0000256" key="5">
    <source>
        <dbReference type="ARBA" id="ARBA00051722"/>
    </source>
</evidence>
<organism evidence="6 8">
    <name type="scientific">[Ruminococcus] torques</name>
    <dbReference type="NCBI Taxonomy" id="33039"/>
    <lineage>
        <taxon>Bacteria</taxon>
        <taxon>Bacillati</taxon>
        <taxon>Bacillota</taxon>
        <taxon>Clostridia</taxon>
        <taxon>Lachnospirales</taxon>
        <taxon>Lachnospiraceae</taxon>
        <taxon>Mediterraneibacter</taxon>
    </lineage>
</organism>
<evidence type="ECO:0000256" key="3">
    <source>
        <dbReference type="ARBA" id="ARBA00022801"/>
    </source>
</evidence>
<keyword evidence="3 6" id="KW-0378">Hydrolase</keyword>
<name>A0A174AM18_9FIRM</name>
<dbReference type="RefSeq" id="WP_004847923.1">
    <property type="nucleotide sequence ID" value="NZ_CATXVX010000010.1"/>
</dbReference>
<evidence type="ECO:0000313" key="9">
    <source>
        <dbReference type="Proteomes" id="UP000292665"/>
    </source>
</evidence>
<dbReference type="EC" id="3.1.3.48" evidence="2"/>